<dbReference type="PRINTS" id="PR00344">
    <property type="entry name" value="BCTRLSENSOR"/>
</dbReference>
<dbReference type="Pfam" id="PF08269">
    <property type="entry name" value="dCache_2"/>
    <property type="match status" value="1"/>
</dbReference>
<evidence type="ECO:0000256" key="5">
    <source>
        <dbReference type="ARBA" id="ARBA00022553"/>
    </source>
</evidence>
<dbReference type="Proteomes" id="UP000502831">
    <property type="component" value="Chromosome"/>
</dbReference>
<comment type="subcellular location">
    <subcellularLocation>
        <location evidence="2">Cell membrane</location>
        <topology evidence="2">Multi-pass membrane protein</topology>
    </subcellularLocation>
</comment>
<dbReference type="EC" id="2.7.13.3" evidence="3"/>
<keyword evidence="5" id="KW-0597">Phosphoprotein</keyword>
<evidence type="ECO:0000256" key="7">
    <source>
        <dbReference type="ARBA" id="ARBA00022692"/>
    </source>
</evidence>
<gene>
    <name evidence="14" type="ORF">FA584_03375</name>
</gene>
<dbReference type="SUPFAM" id="SSF55874">
    <property type="entry name" value="ATPase domain of HSP90 chaperone/DNA topoisomerase II/histidine kinase"/>
    <property type="match status" value="1"/>
</dbReference>
<dbReference type="EMBL" id="CP039734">
    <property type="protein sequence ID" value="QIR75300.1"/>
    <property type="molecule type" value="Genomic_DNA"/>
</dbReference>
<dbReference type="InterPro" id="IPR036097">
    <property type="entry name" value="HisK_dim/P_sf"/>
</dbReference>
<dbReference type="SMART" id="SM01049">
    <property type="entry name" value="Cache_2"/>
    <property type="match status" value="1"/>
</dbReference>
<dbReference type="CDD" id="cd06225">
    <property type="entry name" value="HAMP"/>
    <property type="match status" value="1"/>
</dbReference>
<evidence type="ECO:0000256" key="4">
    <source>
        <dbReference type="ARBA" id="ARBA00022475"/>
    </source>
</evidence>
<dbReference type="RefSeq" id="WP_167749368.1">
    <property type="nucleotide sequence ID" value="NZ_CP039734.2"/>
</dbReference>
<dbReference type="PANTHER" id="PTHR45528">
    <property type="entry name" value="SENSOR HISTIDINE KINASE CPXA"/>
    <property type="match status" value="1"/>
</dbReference>
<reference evidence="14 15" key="1">
    <citation type="journal article" date="2017" name="Environ. Sci. Technol.">
        <title>Organohalide Respiration with Chlorinated Ethenes under Low pH Conditions.</title>
        <authorList>
            <person name="Yang Y."/>
            <person name="Capiro N.L."/>
            <person name="Marcet T.F."/>
            <person name="Yan J."/>
            <person name="Pennell K.D."/>
            <person name="Loffler F.E."/>
        </authorList>
    </citation>
    <scope>NUCLEOTIDE SEQUENCE [LARGE SCALE GENOMIC DNA]</scope>
    <source>
        <strain evidence="14 15">ACSDCE</strain>
    </source>
</reference>
<sequence length="643" mass="74617">MIKSKILQKTMLLMAILISSYIGAVLFHSFPKINNKIIQLEKINIEEVLNKIISISELAYQYLEEFENEAITSRQRMLQNASLFPLYIFEDYHAKKSAQKIDENKAKKRAYSQINGFEYPNNGYFFIINQDTNLLALSLNKTQKSPSFLRDKVFLTQLSKDAKEKKEVFGRHIGNSETLVYLKWFQPWNLYIGVAEPIDEISHVIDQKKHELFEKLNTIIKSPNRVNVGQSFIFDRQGHVIVAQDTQMLNNNLKSIYNPNTHKNLYDSFTQTAHDSKILYFDWNKSEDQEHYIYKKVLWIDYIPKLQWYVATTAYVEELEIMSHKLQRIVASLGIIVLIIALIISYIFFKKLLHPISILSEMANSATKGDYSVRSSIKSNDEIGELSKNFNTMIETIESNIKKEKQMMEQSRLAQMGEMMSMIAHQWRQPLGAIGSATTFIKIQSEKYNLEKNNEKFLFLSALNRKLASIEEYVYFLSTTIDDFRTFFKQNTEKELVLLTTPIEKALQMIEASLVSKNIKIIKYYECNNPIKVYQNELVQVILNILKNSEDNFIEKKTSQPCIIISTQKNDSTYSIKIEDNGGGILDEFLPKIFEPYFSTKLEKNGTGLGLYMSKVIIEEHHQGELRATNVQDGILFEIILHI</sequence>
<evidence type="ECO:0000313" key="14">
    <source>
        <dbReference type="EMBL" id="QIR75300.1"/>
    </source>
</evidence>
<dbReference type="Gene3D" id="1.10.287.130">
    <property type="match status" value="1"/>
</dbReference>
<keyword evidence="6" id="KW-0808">Transferase</keyword>
<protein>
    <recommendedName>
        <fullName evidence="3">histidine kinase</fullName>
        <ecNumber evidence="3">2.7.13.3</ecNumber>
    </recommendedName>
</protein>
<dbReference type="SUPFAM" id="SSF47384">
    <property type="entry name" value="Homodimeric domain of signal transducing histidine kinase"/>
    <property type="match status" value="1"/>
</dbReference>
<evidence type="ECO:0000256" key="10">
    <source>
        <dbReference type="ARBA" id="ARBA00022840"/>
    </source>
</evidence>
<accession>A0A6G9VQS6</accession>
<dbReference type="SMART" id="SM00387">
    <property type="entry name" value="HATPase_c"/>
    <property type="match status" value="1"/>
</dbReference>
<dbReference type="GO" id="GO:0000155">
    <property type="term" value="F:phosphorelay sensor kinase activity"/>
    <property type="evidence" value="ECO:0007669"/>
    <property type="project" value="InterPro"/>
</dbReference>
<keyword evidence="8" id="KW-0547">Nucleotide-binding</keyword>
<evidence type="ECO:0000256" key="9">
    <source>
        <dbReference type="ARBA" id="ARBA00022777"/>
    </source>
</evidence>
<dbReference type="InterPro" id="IPR036890">
    <property type="entry name" value="HATPase_C_sf"/>
</dbReference>
<dbReference type="InterPro" id="IPR003594">
    <property type="entry name" value="HATPase_dom"/>
</dbReference>
<evidence type="ECO:0000256" key="2">
    <source>
        <dbReference type="ARBA" id="ARBA00004651"/>
    </source>
</evidence>
<dbReference type="InterPro" id="IPR004010">
    <property type="entry name" value="Double_Cache_2"/>
</dbReference>
<evidence type="ECO:0000256" key="8">
    <source>
        <dbReference type="ARBA" id="ARBA00022741"/>
    </source>
</evidence>
<dbReference type="SUPFAM" id="SSF158472">
    <property type="entry name" value="HAMP domain-like"/>
    <property type="match status" value="1"/>
</dbReference>
<keyword evidence="13" id="KW-0472">Membrane</keyword>
<dbReference type="InterPro" id="IPR050398">
    <property type="entry name" value="HssS/ArlS-like"/>
</dbReference>
<evidence type="ECO:0000256" key="12">
    <source>
        <dbReference type="ARBA" id="ARBA00023012"/>
    </source>
</evidence>
<comment type="catalytic activity">
    <reaction evidence="1">
        <text>ATP + protein L-histidine = ADP + protein N-phospho-L-histidine.</text>
        <dbReference type="EC" id="2.7.13.3"/>
    </reaction>
</comment>
<dbReference type="Pfam" id="PF02518">
    <property type="entry name" value="HATPase_c"/>
    <property type="match status" value="1"/>
</dbReference>
<keyword evidence="10" id="KW-0067">ATP-binding</keyword>
<dbReference type="PROSITE" id="PS50885">
    <property type="entry name" value="HAMP"/>
    <property type="match status" value="1"/>
</dbReference>
<keyword evidence="11" id="KW-1133">Transmembrane helix</keyword>
<keyword evidence="7" id="KW-0812">Transmembrane</keyword>
<dbReference type="Gene3D" id="3.30.565.10">
    <property type="entry name" value="Histidine kinase-like ATPase, C-terminal domain"/>
    <property type="match status" value="1"/>
</dbReference>
<dbReference type="GO" id="GO:0005524">
    <property type="term" value="F:ATP binding"/>
    <property type="evidence" value="ECO:0007669"/>
    <property type="project" value="UniProtKB-KW"/>
</dbReference>
<dbReference type="Pfam" id="PF00672">
    <property type="entry name" value="HAMP"/>
    <property type="match status" value="1"/>
</dbReference>
<evidence type="ECO:0000256" key="6">
    <source>
        <dbReference type="ARBA" id="ARBA00022679"/>
    </source>
</evidence>
<dbReference type="AlphaFoldDB" id="A0A6G9VQS6"/>
<dbReference type="InterPro" id="IPR033480">
    <property type="entry name" value="sCache_2"/>
</dbReference>
<proteinExistence type="predicted"/>
<organism evidence="14 15">
    <name type="scientific">Sulfurospirillum diekertiae</name>
    <dbReference type="NCBI Taxonomy" id="1854492"/>
    <lineage>
        <taxon>Bacteria</taxon>
        <taxon>Pseudomonadati</taxon>
        <taxon>Campylobacterota</taxon>
        <taxon>Epsilonproteobacteria</taxon>
        <taxon>Campylobacterales</taxon>
        <taxon>Sulfurospirillaceae</taxon>
        <taxon>Sulfurospirillum</taxon>
    </lineage>
</organism>
<evidence type="ECO:0000256" key="1">
    <source>
        <dbReference type="ARBA" id="ARBA00000085"/>
    </source>
</evidence>
<dbReference type="PANTHER" id="PTHR45528:SF1">
    <property type="entry name" value="SENSOR HISTIDINE KINASE CPXA"/>
    <property type="match status" value="1"/>
</dbReference>
<dbReference type="SMART" id="SM00304">
    <property type="entry name" value="HAMP"/>
    <property type="match status" value="1"/>
</dbReference>
<name>A0A6G9VQS6_9BACT</name>
<dbReference type="Gene3D" id="3.30.450.20">
    <property type="entry name" value="PAS domain"/>
    <property type="match status" value="2"/>
</dbReference>
<dbReference type="Gene3D" id="6.10.340.10">
    <property type="match status" value="1"/>
</dbReference>
<dbReference type="GO" id="GO:0005886">
    <property type="term" value="C:plasma membrane"/>
    <property type="evidence" value="ECO:0007669"/>
    <property type="project" value="UniProtKB-SubCell"/>
</dbReference>
<evidence type="ECO:0000256" key="13">
    <source>
        <dbReference type="ARBA" id="ARBA00023136"/>
    </source>
</evidence>
<keyword evidence="12" id="KW-0902">Two-component regulatory system</keyword>
<dbReference type="InterPro" id="IPR003660">
    <property type="entry name" value="HAMP_dom"/>
</dbReference>
<dbReference type="PROSITE" id="PS50109">
    <property type="entry name" value="HIS_KIN"/>
    <property type="match status" value="1"/>
</dbReference>
<dbReference type="InterPro" id="IPR004358">
    <property type="entry name" value="Sig_transdc_His_kin-like_C"/>
</dbReference>
<evidence type="ECO:0000313" key="15">
    <source>
        <dbReference type="Proteomes" id="UP000502831"/>
    </source>
</evidence>
<keyword evidence="4" id="KW-1003">Cell membrane</keyword>
<evidence type="ECO:0000256" key="3">
    <source>
        <dbReference type="ARBA" id="ARBA00012438"/>
    </source>
</evidence>
<keyword evidence="9" id="KW-0418">Kinase</keyword>
<dbReference type="InterPro" id="IPR005467">
    <property type="entry name" value="His_kinase_dom"/>
</dbReference>
<evidence type="ECO:0000256" key="11">
    <source>
        <dbReference type="ARBA" id="ARBA00022989"/>
    </source>
</evidence>